<evidence type="ECO:0000259" key="2">
    <source>
        <dbReference type="Pfam" id="PF06970"/>
    </source>
</evidence>
<evidence type="ECO:0000313" key="3">
    <source>
        <dbReference type="EMBL" id="SQF25843.1"/>
    </source>
</evidence>
<dbReference type="Pfam" id="PF06970">
    <property type="entry name" value="RepA_N"/>
    <property type="match status" value="1"/>
</dbReference>
<gene>
    <name evidence="3" type="ORF">NCTC12958_02074</name>
</gene>
<protein>
    <submittedName>
        <fullName evidence="3">IFN-response binding factor 1</fullName>
    </submittedName>
</protein>
<organism evidence="3 4">
    <name type="scientific">Streptococcus thermophilus</name>
    <dbReference type="NCBI Taxonomy" id="1308"/>
    <lineage>
        <taxon>Bacteria</taxon>
        <taxon>Bacillati</taxon>
        <taxon>Bacillota</taxon>
        <taxon>Bacilli</taxon>
        <taxon>Lactobacillales</taxon>
        <taxon>Streptococcaceae</taxon>
        <taxon>Streptococcus</taxon>
    </lineage>
</organism>
<feature type="region of interest" description="Disordered" evidence="1">
    <location>
        <begin position="148"/>
        <end position="214"/>
    </location>
</feature>
<reference evidence="3 4" key="1">
    <citation type="submission" date="2018-06" db="EMBL/GenBank/DDBJ databases">
        <authorList>
            <consortium name="Pathogen Informatics"/>
            <person name="Doyle S."/>
        </authorList>
    </citation>
    <scope>NUCLEOTIDE SEQUENCE [LARGE SCALE GENOMIC DNA]</scope>
    <source>
        <strain evidence="3 4">NCTC12958</strain>
    </source>
</reference>
<dbReference type="InterPro" id="IPR010724">
    <property type="entry name" value="RepA_N"/>
</dbReference>
<dbReference type="EMBL" id="LS483339">
    <property type="protein sequence ID" value="SQF25843.1"/>
    <property type="molecule type" value="Genomic_DNA"/>
</dbReference>
<accession>A0A2X3V4L3</accession>
<evidence type="ECO:0000313" key="4">
    <source>
        <dbReference type="Proteomes" id="UP000249634"/>
    </source>
</evidence>
<proteinExistence type="predicted"/>
<dbReference type="Proteomes" id="UP000249634">
    <property type="component" value="Chromosome 1"/>
</dbReference>
<evidence type="ECO:0000256" key="1">
    <source>
        <dbReference type="SAM" id="MobiDB-lite"/>
    </source>
</evidence>
<name>A0A2X3V4L3_STRTR</name>
<feature type="compositionally biased region" description="Basic and acidic residues" evidence="1">
    <location>
        <begin position="203"/>
        <end position="214"/>
    </location>
</feature>
<sequence>MAYGRISLEQALNSDNFYQLPKVIIGTRYYRKLKAEAKLMFMLCRDRLSASLDSTRKGDLRFVDDLGDIFIYYAIEDLAEDLGCGRDKVMKLKKELIKYGLIDEVRQGLNKANRIYVKNVITDIQILNMEFEEAKDLVNPVKSMEVAKSDFQKSQKSTSRSRKNRLPEVVNSDSTYIKKSETKESDIKVNYSEDEEEKSTQNPEEKNQDSLSRKVDKVTKYDKDYIWDLVHDQLLKENLSPSVADYAMIHFDNRYQYALENMKFARSSEMVAEYVFNGIMSEWNQAVRKQQAKGVS</sequence>
<feature type="domain" description="Replication initiator A N-terminal" evidence="2">
    <location>
        <begin position="16"/>
        <end position="96"/>
    </location>
</feature>
<feature type="compositionally biased region" description="Basic and acidic residues" evidence="1">
    <location>
        <begin position="176"/>
        <end position="187"/>
    </location>
</feature>
<dbReference type="RefSeq" id="WP_111679726.1">
    <property type="nucleotide sequence ID" value="NZ_BPPS01000033.1"/>
</dbReference>
<dbReference type="AlphaFoldDB" id="A0A2X3V4L3"/>